<evidence type="ECO:0000313" key="2">
    <source>
        <dbReference type="Proteomes" id="UP001198612"/>
    </source>
</evidence>
<proteinExistence type="predicted"/>
<comment type="caution">
    <text evidence="1">The sequence shown here is derived from an EMBL/GenBank/DDBJ whole genome shotgun (WGS) entry which is preliminary data.</text>
</comment>
<dbReference type="RefSeq" id="WP_171030213.1">
    <property type="nucleotide sequence ID" value="NZ_JAJEQQ010000001.1"/>
</dbReference>
<dbReference type="AlphaFoldDB" id="A0AAW4W5B5"/>
<reference evidence="1 2" key="1">
    <citation type="submission" date="2021-10" db="EMBL/GenBank/DDBJ databases">
        <title>Anaerobic single-cell dispensing facilitates the cultivation of human gut bacteria.</title>
        <authorList>
            <person name="Afrizal A."/>
        </authorList>
    </citation>
    <scope>NUCLEOTIDE SEQUENCE [LARGE SCALE GENOMIC DNA]</scope>
    <source>
        <strain evidence="1 2">CLA-AA-H217</strain>
    </source>
</reference>
<keyword evidence="2" id="KW-1185">Reference proteome</keyword>
<evidence type="ECO:0000313" key="1">
    <source>
        <dbReference type="EMBL" id="MCC2226344.1"/>
    </source>
</evidence>
<dbReference type="Proteomes" id="UP001198612">
    <property type="component" value="Unassembled WGS sequence"/>
</dbReference>
<organism evidence="1 2">
    <name type="scientific">Blautia fusiformis</name>
    <dbReference type="NCBI Taxonomy" id="2881264"/>
    <lineage>
        <taxon>Bacteria</taxon>
        <taxon>Bacillati</taxon>
        <taxon>Bacillota</taxon>
        <taxon>Clostridia</taxon>
        <taxon>Lachnospirales</taxon>
        <taxon>Lachnospiraceae</taxon>
        <taxon>Blautia</taxon>
    </lineage>
</organism>
<name>A0AAW4W5B5_9FIRM</name>
<sequence>MPELLTAEIANEYRILAENLPENGRQDTGERRELRQELQRRCGLSELQAINILNGFHVKDYIAIKEREYAENERRKAERDQDT</sequence>
<protein>
    <submittedName>
        <fullName evidence="1">Uncharacterized protein</fullName>
    </submittedName>
</protein>
<accession>A0AAW4W5B5</accession>
<dbReference type="EMBL" id="JAJEQQ010000001">
    <property type="protein sequence ID" value="MCC2226344.1"/>
    <property type="molecule type" value="Genomic_DNA"/>
</dbReference>
<gene>
    <name evidence="1" type="ORF">LKD40_00705</name>
</gene>